<evidence type="ECO:0000256" key="1">
    <source>
        <dbReference type="ARBA" id="ARBA00008791"/>
    </source>
</evidence>
<dbReference type="CDD" id="cd00293">
    <property type="entry name" value="USP-like"/>
    <property type="match status" value="1"/>
</dbReference>
<comment type="caution">
    <text evidence="3">The sequence shown here is derived from an EMBL/GenBank/DDBJ whole genome shotgun (WGS) entry which is preliminary data.</text>
</comment>
<dbReference type="InterPro" id="IPR006016">
    <property type="entry name" value="UspA"/>
</dbReference>
<dbReference type="Gene3D" id="3.40.50.620">
    <property type="entry name" value="HUPs"/>
    <property type="match status" value="1"/>
</dbReference>
<dbReference type="InterPro" id="IPR006015">
    <property type="entry name" value="Universal_stress_UspA"/>
</dbReference>
<dbReference type="SUPFAM" id="SSF52402">
    <property type="entry name" value="Adenine nucleotide alpha hydrolases-like"/>
    <property type="match status" value="1"/>
</dbReference>
<keyword evidence="4" id="KW-1185">Reference proteome</keyword>
<accession>A0ABW7CGG1</accession>
<dbReference type="Proteomes" id="UP001604335">
    <property type="component" value="Unassembled WGS sequence"/>
</dbReference>
<dbReference type="PANTHER" id="PTHR46268">
    <property type="entry name" value="STRESS RESPONSE PROTEIN NHAX"/>
    <property type="match status" value="1"/>
</dbReference>
<sequence>MYHKILIAIEDPSVDHAPFRQGIDLAEKLGASVMLLHVLFPGEGSAPMPPGDDLFFVPAFLPDDALLQRYHEAWQSYIDENLKQLKVLADVAAERQIPTEWSQNHGSPGKVICQLAHTWEADLVVVGHRRQSTLSELFMGSVSNYVLHHCPCAVLVTQDVSEEANPSEPVANP</sequence>
<name>A0ABW7CGG1_9CYAN</name>
<evidence type="ECO:0000259" key="2">
    <source>
        <dbReference type="Pfam" id="PF00582"/>
    </source>
</evidence>
<evidence type="ECO:0000313" key="3">
    <source>
        <dbReference type="EMBL" id="MFG3819339.1"/>
    </source>
</evidence>
<reference evidence="4" key="1">
    <citation type="journal article" date="2024" name="Algal Res.">
        <title>Biochemical, toxicological and genomic investigation of a high-biomass producing Limnothrix strain isolated from Italian shallow drinking water reservoir.</title>
        <authorList>
            <person name="Simonazzi M."/>
            <person name="Shishido T.K."/>
            <person name="Delbaje E."/>
            <person name="Wahlsten M."/>
            <person name="Fewer D.P."/>
            <person name="Sivonen K."/>
            <person name="Pezzolesi L."/>
            <person name="Pistocchi R."/>
        </authorList>
    </citation>
    <scope>NUCLEOTIDE SEQUENCE [LARGE SCALE GENOMIC DNA]</scope>
    <source>
        <strain evidence="4">LRLZ20PSL1</strain>
    </source>
</reference>
<dbReference type="PANTHER" id="PTHR46268:SF8">
    <property type="entry name" value="UNIVERSAL STRESS PROTEIN SLL1388"/>
    <property type="match status" value="1"/>
</dbReference>
<organism evidence="3 4">
    <name type="scientific">Limnothrix redekei LRLZ20PSL1</name>
    <dbReference type="NCBI Taxonomy" id="3112953"/>
    <lineage>
        <taxon>Bacteria</taxon>
        <taxon>Bacillati</taxon>
        <taxon>Cyanobacteriota</taxon>
        <taxon>Cyanophyceae</taxon>
        <taxon>Pseudanabaenales</taxon>
        <taxon>Pseudanabaenaceae</taxon>
        <taxon>Limnothrix</taxon>
    </lineage>
</organism>
<dbReference type="InterPro" id="IPR014729">
    <property type="entry name" value="Rossmann-like_a/b/a_fold"/>
</dbReference>
<dbReference type="RefSeq" id="WP_393015186.1">
    <property type="nucleotide sequence ID" value="NZ_JAZAQF010000088.1"/>
</dbReference>
<dbReference type="PRINTS" id="PR01438">
    <property type="entry name" value="UNVRSLSTRESS"/>
</dbReference>
<gene>
    <name evidence="3" type="ORF">VPK24_16965</name>
</gene>
<proteinExistence type="inferred from homology"/>
<comment type="similarity">
    <text evidence="1">Belongs to the universal stress protein A family.</text>
</comment>
<dbReference type="Pfam" id="PF00582">
    <property type="entry name" value="Usp"/>
    <property type="match status" value="1"/>
</dbReference>
<feature type="domain" description="UspA" evidence="2">
    <location>
        <begin position="1"/>
        <end position="157"/>
    </location>
</feature>
<protein>
    <submittedName>
        <fullName evidence="3">Universal stress protein</fullName>
    </submittedName>
</protein>
<dbReference type="EMBL" id="JAZAQF010000088">
    <property type="protein sequence ID" value="MFG3819339.1"/>
    <property type="molecule type" value="Genomic_DNA"/>
</dbReference>
<evidence type="ECO:0000313" key="4">
    <source>
        <dbReference type="Proteomes" id="UP001604335"/>
    </source>
</evidence>